<dbReference type="Proteomes" id="UP000186098">
    <property type="component" value="Unassembled WGS sequence"/>
</dbReference>
<evidence type="ECO:0000313" key="2">
    <source>
        <dbReference type="EMBL" id="SIS89629.1"/>
    </source>
</evidence>
<organism evidence="2 3">
    <name type="scientific">Phaeovulum vinaykumarii</name>
    <dbReference type="NCBI Taxonomy" id="407234"/>
    <lineage>
        <taxon>Bacteria</taxon>
        <taxon>Pseudomonadati</taxon>
        <taxon>Pseudomonadota</taxon>
        <taxon>Alphaproteobacteria</taxon>
        <taxon>Rhodobacterales</taxon>
        <taxon>Paracoccaceae</taxon>
        <taxon>Phaeovulum</taxon>
    </lineage>
</organism>
<gene>
    <name evidence="2" type="ORF">SAMN05421795_11012</name>
</gene>
<dbReference type="AlphaFoldDB" id="A0A1N7MUU6"/>
<dbReference type="Pfam" id="PF06568">
    <property type="entry name" value="YjiS-like"/>
    <property type="match status" value="1"/>
</dbReference>
<proteinExistence type="predicted"/>
<reference evidence="3" key="1">
    <citation type="submission" date="2017-01" db="EMBL/GenBank/DDBJ databases">
        <authorList>
            <person name="Varghese N."/>
            <person name="Submissions S."/>
        </authorList>
    </citation>
    <scope>NUCLEOTIDE SEQUENCE [LARGE SCALE GENOMIC DNA]</scope>
    <source>
        <strain evidence="3">DSM 18714</strain>
    </source>
</reference>
<dbReference type="STRING" id="407234.SAMN05421795_11012"/>
<dbReference type="EMBL" id="FTOM01000010">
    <property type="protein sequence ID" value="SIS89629.1"/>
    <property type="molecule type" value="Genomic_DNA"/>
</dbReference>
<accession>A0A1N7MUU6</accession>
<keyword evidence="3" id="KW-1185">Reference proteome</keyword>
<protein>
    <submittedName>
        <fullName evidence="2">Uncharacterized conserved protein YjiS, DUF1127 family</fullName>
    </submittedName>
</protein>
<name>A0A1N7MUU6_9RHOB</name>
<dbReference type="RefSeq" id="WP_076367447.1">
    <property type="nucleotide sequence ID" value="NZ_FTOM01000010.1"/>
</dbReference>
<feature type="domain" description="YjiS-like" evidence="1">
    <location>
        <begin position="28"/>
        <end position="59"/>
    </location>
</feature>
<sequence>MFSPSLARNPARTAPASAPVKLAAALVRMAETWHTRLRSRQALAHLDAHLLKDIGLDREHAQIEARRPFWLA</sequence>
<evidence type="ECO:0000259" key="1">
    <source>
        <dbReference type="Pfam" id="PF06568"/>
    </source>
</evidence>
<evidence type="ECO:0000313" key="3">
    <source>
        <dbReference type="Proteomes" id="UP000186098"/>
    </source>
</evidence>
<dbReference type="InterPro" id="IPR009506">
    <property type="entry name" value="YjiS-like"/>
</dbReference>